<reference evidence="1" key="1">
    <citation type="journal article" date="2014" name="Int. J. Syst. Evol. Microbiol.">
        <title>Complete genome sequence of Corynebacterium casei LMG S-19264T (=DSM 44701T), isolated from a smear-ripened cheese.</title>
        <authorList>
            <consortium name="US DOE Joint Genome Institute (JGI-PGF)"/>
            <person name="Walter F."/>
            <person name="Albersmeier A."/>
            <person name="Kalinowski J."/>
            <person name="Ruckert C."/>
        </authorList>
    </citation>
    <scope>NUCLEOTIDE SEQUENCE</scope>
    <source>
        <strain evidence="1">NBRC 3267</strain>
    </source>
</reference>
<evidence type="ECO:0000313" key="3">
    <source>
        <dbReference type="Proteomes" id="UP000077786"/>
    </source>
</evidence>
<reference evidence="1" key="4">
    <citation type="submission" date="2023-01" db="EMBL/GenBank/DDBJ databases">
        <title>Draft genome sequence of Gluconobacter cerinus strain NBRC 3267.</title>
        <authorList>
            <person name="Sun Q."/>
            <person name="Mori K."/>
        </authorList>
    </citation>
    <scope>NUCLEOTIDE SEQUENCE</scope>
    <source>
        <strain evidence="1">NBRC 3267</strain>
    </source>
</reference>
<comment type="caution">
    <text evidence="2">The sequence shown here is derived from an EMBL/GenBank/DDBJ whole genome shotgun (WGS) entry which is preliminary data.</text>
</comment>
<reference evidence="4" key="3">
    <citation type="journal article" date="2019" name="Int. J. Syst. Evol. Microbiol.">
        <title>The Global Catalogue of Microorganisms (GCM) 10K type strain sequencing project: providing services to taxonomists for standard genome sequencing and annotation.</title>
        <authorList>
            <consortium name="The Broad Institute Genomics Platform"/>
            <consortium name="The Broad Institute Genome Sequencing Center for Infectious Disease"/>
            <person name="Wu L."/>
            <person name="Ma J."/>
        </authorList>
    </citation>
    <scope>NUCLEOTIDE SEQUENCE [LARGE SCALE GENOMIC DNA]</scope>
    <source>
        <strain evidence="4">NBRC 3267</strain>
    </source>
</reference>
<dbReference type="GeneID" id="89649950"/>
<reference evidence="2 3" key="2">
    <citation type="submission" date="2016-03" db="EMBL/GenBank/DDBJ databases">
        <title>Draft genome sequence of Gluconobacter cerinus strain CECT 9110.</title>
        <authorList>
            <person name="Sainz F."/>
            <person name="Mas A."/>
            <person name="Torija M.J."/>
        </authorList>
    </citation>
    <scope>NUCLEOTIDE SEQUENCE [LARGE SCALE GENOMIC DNA]</scope>
    <source>
        <strain evidence="2 3">CECT 9110</strain>
    </source>
</reference>
<gene>
    <name evidence="2" type="ORF">A0123_03109</name>
    <name evidence="1" type="ORF">GCM10007867_23130</name>
</gene>
<dbReference type="OrthoDB" id="7376091at2"/>
<dbReference type="Proteomes" id="UP000077786">
    <property type="component" value="Unassembled WGS sequence"/>
</dbReference>
<proteinExistence type="predicted"/>
<accession>A0A1B6VGD4</accession>
<organism evidence="2 3">
    <name type="scientific">Gluconobacter cerinus</name>
    <dbReference type="NCBI Taxonomy" id="38307"/>
    <lineage>
        <taxon>Bacteria</taxon>
        <taxon>Pseudomonadati</taxon>
        <taxon>Pseudomonadota</taxon>
        <taxon>Alphaproteobacteria</taxon>
        <taxon>Acetobacterales</taxon>
        <taxon>Acetobacteraceae</taxon>
        <taxon>Gluconobacter</taxon>
    </lineage>
</organism>
<evidence type="ECO:0000313" key="1">
    <source>
        <dbReference type="EMBL" id="GLQ63468.1"/>
    </source>
</evidence>
<keyword evidence="4" id="KW-1185">Reference proteome</keyword>
<dbReference type="PATRIC" id="fig|38307.3.peg.3251"/>
<name>A0A1B6VGD4_9PROT</name>
<dbReference type="AlphaFoldDB" id="A0A1B6VGD4"/>
<dbReference type="EMBL" id="BSNU01000003">
    <property type="protein sequence ID" value="GLQ63468.1"/>
    <property type="molecule type" value="Genomic_DNA"/>
</dbReference>
<sequence length="73" mass="8125">MSSEDFPWLDRDGQPVACVEKVRVLRENDAELRQTLQDAFEDGILMGVSPDAMRQSFIAMLADLVDPKSQGNA</sequence>
<dbReference type="EMBL" id="LUTU01000018">
    <property type="protein sequence ID" value="OAJ66256.1"/>
    <property type="molecule type" value="Genomic_DNA"/>
</dbReference>
<evidence type="ECO:0000313" key="2">
    <source>
        <dbReference type="EMBL" id="OAJ66256.1"/>
    </source>
</evidence>
<dbReference type="Proteomes" id="UP001156614">
    <property type="component" value="Unassembled WGS sequence"/>
</dbReference>
<protein>
    <submittedName>
        <fullName evidence="2">Uncharacterized protein</fullName>
    </submittedName>
</protein>
<dbReference type="RefSeq" id="WP_046900355.1">
    <property type="nucleotide sequence ID" value="NZ_BEWM01000002.1"/>
</dbReference>
<evidence type="ECO:0000313" key="4">
    <source>
        <dbReference type="Proteomes" id="UP001156614"/>
    </source>
</evidence>